<keyword evidence="1" id="KW-1133">Transmembrane helix</keyword>
<evidence type="ECO:0000256" key="1">
    <source>
        <dbReference type="SAM" id="Phobius"/>
    </source>
</evidence>
<dbReference type="Gene3D" id="1.20.120.550">
    <property type="entry name" value="Membrane associated eicosanoid/glutathione metabolism-like domain"/>
    <property type="match status" value="1"/>
</dbReference>
<dbReference type="Proteomes" id="UP000694395">
    <property type="component" value="Chromosome 14"/>
</dbReference>
<dbReference type="AlphaFoldDB" id="A0A8C7NSR2"/>
<proteinExistence type="predicted"/>
<feature type="transmembrane region" description="Helical" evidence="1">
    <location>
        <begin position="6"/>
        <end position="29"/>
    </location>
</feature>
<keyword evidence="1" id="KW-0472">Membrane</keyword>
<evidence type="ECO:0000313" key="2">
    <source>
        <dbReference type="Ensembl" id="ENSOMYP00000012088.2"/>
    </source>
</evidence>
<feature type="transmembrane region" description="Helical" evidence="1">
    <location>
        <begin position="82"/>
        <end position="103"/>
    </location>
</feature>
<name>A0A8C7NSR2_ONCMY</name>
<sequence>MLDQVVLIAGVTVLGVLEQGNFFSLQVTYARRKYLVSAPSTSGPPEFQRVFIAQSVSFLVILLLLFYLFVTYLYFKFFTAKVLWVLIGFSTLGILYSVCRFYLGLDLTQRSSTVLCLTEGERGSNEGRE</sequence>
<reference evidence="2" key="2">
    <citation type="submission" date="2025-08" db="UniProtKB">
        <authorList>
            <consortium name="Ensembl"/>
        </authorList>
    </citation>
    <scope>IDENTIFICATION</scope>
</reference>
<dbReference type="InterPro" id="IPR023352">
    <property type="entry name" value="MAPEG-like_dom_sf"/>
</dbReference>
<reference evidence="2" key="1">
    <citation type="submission" date="2020-07" db="EMBL/GenBank/DDBJ databases">
        <title>A long reads based de novo assembly of the rainbow trout Arlee double haploid line genome.</title>
        <authorList>
            <person name="Gao G."/>
            <person name="Palti Y."/>
        </authorList>
    </citation>
    <scope>NUCLEOTIDE SEQUENCE [LARGE SCALE GENOMIC DNA]</scope>
</reference>
<accession>A0A8C7NSR2</accession>
<organism evidence="2 3">
    <name type="scientific">Oncorhynchus mykiss</name>
    <name type="common">Rainbow trout</name>
    <name type="synonym">Salmo gairdneri</name>
    <dbReference type="NCBI Taxonomy" id="8022"/>
    <lineage>
        <taxon>Eukaryota</taxon>
        <taxon>Metazoa</taxon>
        <taxon>Chordata</taxon>
        <taxon>Craniata</taxon>
        <taxon>Vertebrata</taxon>
        <taxon>Euteleostomi</taxon>
        <taxon>Actinopterygii</taxon>
        <taxon>Neopterygii</taxon>
        <taxon>Teleostei</taxon>
        <taxon>Protacanthopterygii</taxon>
        <taxon>Salmoniformes</taxon>
        <taxon>Salmonidae</taxon>
        <taxon>Salmoninae</taxon>
        <taxon>Oncorhynchus</taxon>
    </lineage>
</organism>
<evidence type="ECO:0000313" key="3">
    <source>
        <dbReference type="Proteomes" id="UP000694395"/>
    </source>
</evidence>
<dbReference type="SUPFAM" id="SSF161084">
    <property type="entry name" value="MAPEG domain-like"/>
    <property type="match status" value="1"/>
</dbReference>
<keyword evidence="3" id="KW-1185">Reference proteome</keyword>
<reference evidence="2" key="3">
    <citation type="submission" date="2025-09" db="UniProtKB">
        <authorList>
            <consortium name="Ensembl"/>
        </authorList>
    </citation>
    <scope>IDENTIFICATION</scope>
</reference>
<feature type="transmembrane region" description="Helical" evidence="1">
    <location>
        <begin position="50"/>
        <end position="70"/>
    </location>
</feature>
<keyword evidence="1" id="KW-0812">Transmembrane</keyword>
<dbReference type="GeneTree" id="ENSGT00940000176194"/>
<dbReference type="Ensembl" id="ENSOMYT00000013379.2">
    <property type="protein sequence ID" value="ENSOMYP00000012088.2"/>
    <property type="gene ID" value="ENSOMYG00000006037.2"/>
</dbReference>
<protein>
    <submittedName>
        <fullName evidence="2">Uncharacterized protein</fullName>
    </submittedName>
</protein>